<sequence length="335" mass="37801">MRNGRFHFAAYIVQTAAIAHQRARAGCATRNVRAPFHDPRHRAAQSAAQADAHALFTPVLHHGFYFLDHRVSPVGPFRNAAQRLSLHRTKALQYILYFYDTTEHYIMYIAQHPTACMIRRMNKKWYEVARQVMETQEISQEEMAERMGVTPGAVGHWLNGKREPKIEVINRFLTELGLPILTTSIPASEPGMHNVEPTVQPSRFYRYPVISWVEAGGWSEAVEPYPAGYSDTFEISDYKAKGRAFWLVVRGDSMTAPAGQSIPEGMLILVDTGIEPTAGKLVIAKLPESNEATFKKLVEDAGRYFLKPLNPAYPTLAVTEECKLIGVIRQMTMRL</sequence>
<dbReference type="InterPro" id="IPR015927">
    <property type="entry name" value="Peptidase_S24_S26A/B/C"/>
</dbReference>
<dbReference type="InterPro" id="IPR050077">
    <property type="entry name" value="LexA_repressor"/>
</dbReference>
<dbReference type="SUPFAM" id="SSF47413">
    <property type="entry name" value="lambda repressor-like DNA-binding domains"/>
    <property type="match status" value="1"/>
</dbReference>
<dbReference type="InterPro" id="IPR039418">
    <property type="entry name" value="LexA-like"/>
</dbReference>
<evidence type="ECO:0000313" key="2">
    <source>
        <dbReference type="EMBL" id="RMO69238.1"/>
    </source>
</evidence>
<protein>
    <submittedName>
        <fullName evidence="2">Phage repressor protein, Serine peptidase, MEROPS family S24</fullName>
    </submittedName>
</protein>
<dbReference type="AlphaFoldDB" id="A0A0Q0DPZ2"/>
<evidence type="ECO:0000313" key="3">
    <source>
        <dbReference type="Proteomes" id="UP000274541"/>
    </source>
</evidence>
<feature type="domain" description="HTH cro/C1-type" evidence="1">
    <location>
        <begin position="138"/>
        <end position="183"/>
    </location>
</feature>
<dbReference type="GO" id="GO:0003677">
    <property type="term" value="F:DNA binding"/>
    <property type="evidence" value="ECO:0007669"/>
    <property type="project" value="InterPro"/>
</dbReference>
<organism evidence="2 3">
    <name type="scientific">Pseudomonas syringae pv. aptata</name>
    <dbReference type="NCBI Taxonomy" id="83167"/>
    <lineage>
        <taxon>Bacteria</taxon>
        <taxon>Pseudomonadati</taxon>
        <taxon>Pseudomonadota</taxon>
        <taxon>Gammaproteobacteria</taxon>
        <taxon>Pseudomonadales</taxon>
        <taxon>Pseudomonadaceae</taxon>
        <taxon>Pseudomonas</taxon>
        <taxon>Pseudomonas syringae</taxon>
    </lineage>
</organism>
<dbReference type="CDD" id="cd00093">
    <property type="entry name" value="HTH_XRE"/>
    <property type="match status" value="1"/>
</dbReference>
<dbReference type="SUPFAM" id="SSF51306">
    <property type="entry name" value="LexA/Signal peptidase"/>
    <property type="match status" value="1"/>
</dbReference>
<dbReference type="Gene3D" id="2.10.109.10">
    <property type="entry name" value="Umud Fragment, subunit A"/>
    <property type="match status" value="1"/>
</dbReference>
<dbReference type="InterPro" id="IPR010982">
    <property type="entry name" value="Lambda_DNA-bd_dom_sf"/>
</dbReference>
<name>A0A0Q0DPZ2_PSEAP</name>
<dbReference type="PANTHER" id="PTHR33516:SF2">
    <property type="entry name" value="LEXA REPRESSOR-RELATED"/>
    <property type="match status" value="1"/>
</dbReference>
<gene>
    <name evidence="2" type="ORF">ALQ37_100264</name>
</gene>
<reference evidence="2 3" key="1">
    <citation type="submission" date="2018-08" db="EMBL/GenBank/DDBJ databases">
        <title>Recombination of ecologically and evolutionarily significant loci maintains genetic cohesion in the Pseudomonas syringae species complex.</title>
        <authorList>
            <person name="Dillon M."/>
            <person name="Thakur S."/>
            <person name="Almeida R.N.D."/>
            <person name="Weir B.S."/>
            <person name="Guttman D.S."/>
        </authorList>
    </citation>
    <scope>NUCLEOTIDE SEQUENCE [LARGE SCALE GENOMIC DNA]</scope>
    <source>
        <strain evidence="2 3">ICMP 4388</strain>
    </source>
</reference>
<dbReference type="SMART" id="SM00530">
    <property type="entry name" value="HTH_XRE"/>
    <property type="match status" value="1"/>
</dbReference>
<accession>A0A0Q0DPZ2</accession>
<dbReference type="InterPro" id="IPR001387">
    <property type="entry name" value="Cro/C1-type_HTH"/>
</dbReference>
<dbReference type="Proteomes" id="UP000274541">
    <property type="component" value="Unassembled WGS sequence"/>
</dbReference>
<comment type="caution">
    <text evidence="2">The sequence shown here is derived from an EMBL/GenBank/DDBJ whole genome shotgun (WGS) entry which is preliminary data.</text>
</comment>
<dbReference type="PROSITE" id="PS50943">
    <property type="entry name" value="HTH_CROC1"/>
    <property type="match status" value="1"/>
</dbReference>
<dbReference type="EMBL" id="RBPX01000092">
    <property type="protein sequence ID" value="RMO69238.1"/>
    <property type="molecule type" value="Genomic_DNA"/>
</dbReference>
<dbReference type="Pfam" id="PF00717">
    <property type="entry name" value="Peptidase_S24"/>
    <property type="match status" value="1"/>
</dbReference>
<evidence type="ECO:0000259" key="1">
    <source>
        <dbReference type="PROSITE" id="PS50943"/>
    </source>
</evidence>
<dbReference type="CDD" id="cd06529">
    <property type="entry name" value="S24_LexA-like"/>
    <property type="match status" value="1"/>
</dbReference>
<dbReference type="PANTHER" id="PTHR33516">
    <property type="entry name" value="LEXA REPRESSOR"/>
    <property type="match status" value="1"/>
</dbReference>
<dbReference type="Pfam" id="PF01381">
    <property type="entry name" value="HTH_3"/>
    <property type="match status" value="1"/>
</dbReference>
<dbReference type="InterPro" id="IPR036286">
    <property type="entry name" value="LexA/Signal_pep-like_sf"/>
</dbReference>
<proteinExistence type="predicted"/>
<dbReference type="Gene3D" id="1.10.260.40">
    <property type="entry name" value="lambda repressor-like DNA-binding domains"/>
    <property type="match status" value="1"/>
</dbReference>